<gene>
    <name evidence="12" type="ORF">E7746_03930</name>
</gene>
<dbReference type="GO" id="GO:0006508">
    <property type="term" value="P:proteolysis"/>
    <property type="evidence" value="ECO:0007669"/>
    <property type="project" value="UniProtKB-KW"/>
</dbReference>
<feature type="binding site" evidence="8">
    <location>
        <begin position="259"/>
        <end position="261"/>
    </location>
    <ligand>
        <name>substrate</name>
    </ligand>
</feature>
<feature type="region of interest" description="Disordered" evidence="9">
    <location>
        <begin position="112"/>
        <end position="132"/>
    </location>
</feature>
<dbReference type="InterPro" id="IPR025926">
    <property type="entry name" value="PDZ-like_dom"/>
</dbReference>
<dbReference type="GO" id="GO:0004252">
    <property type="term" value="F:serine-type endopeptidase activity"/>
    <property type="evidence" value="ECO:0007669"/>
    <property type="project" value="InterPro"/>
</dbReference>
<dbReference type="RefSeq" id="WP_136409905.1">
    <property type="nucleotide sequence ID" value="NZ_CP039393.1"/>
</dbReference>
<dbReference type="AlphaFoldDB" id="A0A4P7VPN3"/>
<dbReference type="PANTHER" id="PTHR22939:SF129">
    <property type="entry name" value="SERINE PROTEASE HTRA2, MITOCHONDRIAL"/>
    <property type="match status" value="1"/>
</dbReference>
<dbReference type="PRINTS" id="PR00834">
    <property type="entry name" value="PROTEASES2C"/>
</dbReference>
<evidence type="ECO:0000256" key="8">
    <source>
        <dbReference type="PIRSR" id="PIRSR611782-2"/>
    </source>
</evidence>
<dbReference type="CDD" id="cd06779">
    <property type="entry name" value="cpPDZ_Deg_HtrA-like"/>
    <property type="match status" value="1"/>
</dbReference>
<dbReference type="InterPro" id="IPR011782">
    <property type="entry name" value="Pept_S1C_Do"/>
</dbReference>
<dbReference type="NCBIfam" id="TIGR02037">
    <property type="entry name" value="degP_htrA_DO"/>
    <property type="match status" value="1"/>
</dbReference>
<dbReference type="SMART" id="SM00228">
    <property type="entry name" value="PDZ"/>
    <property type="match status" value="1"/>
</dbReference>
<keyword evidence="3 10" id="KW-0732">Signal</keyword>
<accession>A0A4P7VPN3</accession>
<dbReference type="OrthoDB" id="9758917at2"/>
<reference evidence="12 13" key="1">
    <citation type="submission" date="2019-02" db="EMBL/GenBank/DDBJ databases">
        <title>Isolation and identification of novel species under the genus Muribaculum.</title>
        <authorList>
            <person name="Miyake S."/>
            <person name="Ding Y."/>
            <person name="Low A."/>
            <person name="Soh M."/>
            <person name="Seedorf H."/>
        </authorList>
    </citation>
    <scope>NUCLEOTIDE SEQUENCE [LARGE SCALE GENOMIC DNA]</scope>
    <source>
        <strain evidence="12 13">TLL-A4</strain>
    </source>
</reference>
<feature type="binding site" evidence="8">
    <location>
        <position position="182"/>
    </location>
    <ligand>
        <name>substrate</name>
    </ligand>
</feature>
<organism evidence="12 13">
    <name type="scientific">Muribaculum gordoncarteri</name>
    <dbReference type="NCBI Taxonomy" id="2530390"/>
    <lineage>
        <taxon>Bacteria</taxon>
        <taxon>Pseudomonadati</taxon>
        <taxon>Bacteroidota</taxon>
        <taxon>Bacteroidia</taxon>
        <taxon>Bacteroidales</taxon>
        <taxon>Muribaculaceae</taxon>
        <taxon>Muribaculum</taxon>
    </lineage>
</organism>
<protein>
    <submittedName>
        <fullName evidence="12">Do family serine endopeptidase</fullName>
    </submittedName>
</protein>
<dbReference type="Pfam" id="PF12812">
    <property type="entry name" value="PDZ_1"/>
    <property type="match status" value="1"/>
</dbReference>
<proteinExistence type="inferred from homology"/>
<dbReference type="KEGG" id="mgod:E7746_03930"/>
<evidence type="ECO:0000313" key="12">
    <source>
        <dbReference type="EMBL" id="QCD35089.1"/>
    </source>
</evidence>
<evidence type="ECO:0000256" key="5">
    <source>
        <dbReference type="ARBA" id="ARBA00022801"/>
    </source>
</evidence>
<dbReference type="EMBL" id="CP039393">
    <property type="protein sequence ID" value="QCD35089.1"/>
    <property type="molecule type" value="Genomic_DNA"/>
</dbReference>
<feature type="active site" description="Charge relay system" evidence="7">
    <location>
        <position position="182"/>
    </location>
</feature>
<dbReference type="InterPro" id="IPR001478">
    <property type="entry name" value="PDZ"/>
</dbReference>
<comment type="similarity">
    <text evidence="1">Belongs to the peptidase S1C family.</text>
</comment>
<keyword evidence="5" id="KW-0378">Hydrolase</keyword>
<dbReference type="InterPro" id="IPR009003">
    <property type="entry name" value="Peptidase_S1_PA"/>
</dbReference>
<evidence type="ECO:0000256" key="2">
    <source>
        <dbReference type="ARBA" id="ARBA00022670"/>
    </source>
</evidence>
<feature type="binding site" evidence="8">
    <location>
        <position position="152"/>
    </location>
    <ligand>
        <name>substrate</name>
    </ligand>
</feature>
<keyword evidence="4" id="KW-0677">Repeat</keyword>
<evidence type="ECO:0000313" key="13">
    <source>
        <dbReference type="Proteomes" id="UP000297031"/>
    </source>
</evidence>
<feature type="active site" description="Charge relay system" evidence="7">
    <location>
        <position position="152"/>
    </location>
</feature>
<dbReference type="Gene3D" id="2.40.10.120">
    <property type="match status" value="1"/>
</dbReference>
<dbReference type="Proteomes" id="UP000297031">
    <property type="component" value="Chromosome"/>
</dbReference>
<evidence type="ECO:0000256" key="10">
    <source>
        <dbReference type="SAM" id="SignalP"/>
    </source>
</evidence>
<keyword evidence="6" id="KW-0720">Serine protease</keyword>
<feature type="active site" description="Charge relay system" evidence="7">
    <location>
        <position position="261"/>
    </location>
</feature>
<dbReference type="InterPro" id="IPR036034">
    <property type="entry name" value="PDZ_sf"/>
</dbReference>
<dbReference type="Pfam" id="PF13365">
    <property type="entry name" value="Trypsin_2"/>
    <property type="match status" value="1"/>
</dbReference>
<evidence type="ECO:0000256" key="9">
    <source>
        <dbReference type="SAM" id="MobiDB-lite"/>
    </source>
</evidence>
<evidence type="ECO:0000256" key="6">
    <source>
        <dbReference type="ARBA" id="ARBA00022825"/>
    </source>
</evidence>
<evidence type="ECO:0000259" key="11">
    <source>
        <dbReference type="SMART" id="SM00228"/>
    </source>
</evidence>
<name>A0A4P7VPN3_9BACT</name>
<dbReference type="SUPFAM" id="SSF50156">
    <property type="entry name" value="PDZ domain-like"/>
    <property type="match status" value="1"/>
</dbReference>
<evidence type="ECO:0000256" key="7">
    <source>
        <dbReference type="PIRSR" id="PIRSR611782-1"/>
    </source>
</evidence>
<feature type="domain" description="PDZ" evidence="11">
    <location>
        <begin position="314"/>
        <end position="397"/>
    </location>
</feature>
<keyword evidence="2" id="KW-0645">Protease</keyword>
<dbReference type="Gene3D" id="2.30.42.10">
    <property type="match status" value="2"/>
</dbReference>
<evidence type="ECO:0000256" key="3">
    <source>
        <dbReference type="ARBA" id="ARBA00022729"/>
    </source>
</evidence>
<dbReference type="Pfam" id="PF13180">
    <property type="entry name" value="PDZ_2"/>
    <property type="match status" value="1"/>
</dbReference>
<dbReference type="InterPro" id="IPR001940">
    <property type="entry name" value="Peptidase_S1C"/>
</dbReference>
<dbReference type="SUPFAM" id="SSF50494">
    <property type="entry name" value="Trypsin-like serine proteases"/>
    <property type="match status" value="1"/>
</dbReference>
<sequence length="517" mass="55181">MNLYSKIALLACGVAIASSAVTVFAVDVLNGNDMPSSSSYTFTESGYDGGGIYKVSQNGVTPPTDFTHAAESTINGVVSIKSYATPRGYNAYGNGGGASPFNDPFLEFFFGSPNGGNRRQQPQQKQDKPEQQLGLGSGVIISPDGYIVTNNHVIDGAERLEITLNDNRTFNAKVIGSDASTDIALLKIEAEGLPVIPIGDSDALKVGEWVLAVGNPFGFTSTVTTGIVSAKARSIGSATQGRPMGIESYIQTDAAVNPGNSGGALVNINGELVGINTAIYSQTGNYAGYSFAVPTSIVKKIITDIKQYGTVQRAVLGVAYRELTPQLVKDMEITAVNDGILIDEVVERSAAMEAGLQKNDIIVGINGVGIHNSAQLQEQLNKYRPGDKIVVKYIRDNKEKSTNVTLRNNQGNVNITVANDYTALGCAFKTLSAEQLRQYQLTSGLQVVGLKDGKFKSAGIKDGFIILDINNMRVKSQDDVEKIYDAIMKSDEADKVMFITGIYPTGRKVYYAVDLAD</sequence>
<keyword evidence="13" id="KW-1185">Reference proteome</keyword>
<dbReference type="PANTHER" id="PTHR22939">
    <property type="entry name" value="SERINE PROTEASE FAMILY S1C HTRA-RELATED"/>
    <property type="match status" value="1"/>
</dbReference>
<feature type="signal peptide" evidence="10">
    <location>
        <begin position="1"/>
        <end position="25"/>
    </location>
</feature>
<evidence type="ECO:0000256" key="1">
    <source>
        <dbReference type="ARBA" id="ARBA00010541"/>
    </source>
</evidence>
<feature type="chain" id="PRO_5020344225" evidence="10">
    <location>
        <begin position="26"/>
        <end position="517"/>
    </location>
</feature>
<evidence type="ECO:0000256" key="4">
    <source>
        <dbReference type="ARBA" id="ARBA00022737"/>
    </source>
</evidence>